<comment type="caution">
    <text evidence="2">The sequence shown here is derived from an EMBL/GenBank/DDBJ whole genome shotgun (WGS) entry which is preliminary data.</text>
</comment>
<dbReference type="GO" id="GO:0016787">
    <property type="term" value="F:hydrolase activity"/>
    <property type="evidence" value="ECO:0007669"/>
    <property type="project" value="UniProtKB-KW"/>
</dbReference>
<gene>
    <name evidence="2" type="ORF">QBC47DRAFT_355078</name>
</gene>
<dbReference type="PANTHER" id="PTHR17630">
    <property type="entry name" value="DIENELACTONE HYDROLASE"/>
    <property type="match status" value="1"/>
</dbReference>
<dbReference type="EMBL" id="MU839859">
    <property type="protein sequence ID" value="KAK1749418.1"/>
    <property type="molecule type" value="Genomic_DNA"/>
</dbReference>
<evidence type="ECO:0000259" key="1">
    <source>
        <dbReference type="Pfam" id="PF01738"/>
    </source>
</evidence>
<evidence type="ECO:0000313" key="3">
    <source>
        <dbReference type="Proteomes" id="UP001239445"/>
    </source>
</evidence>
<keyword evidence="3" id="KW-1185">Reference proteome</keyword>
<feature type="domain" description="Dienelactone hydrolase" evidence="1">
    <location>
        <begin position="45"/>
        <end position="268"/>
    </location>
</feature>
<proteinExistence type="predicted"/>
<organism evidence="2 3">
    <name type="scientific">Echria macrotheca</name>
    <dbReference type="NCBI Taxonomy" id="438768"/>
    <lineage>
        <taxon>Eukaryota</taxon>
        <taxon>Fungi</taxon>
        <taxon>Dikarya</taxon>
        <taxon>Ascomycota</taxon>
        <taxon>Pezizomycotina</taxon>
        <taxon>Sordariomycetes</taxon>
        <taxon>Sordariomycetidae</taxon>
        <taxon>Sordariales</taxon>
        <taxon>Schizotheciaceae</taxon>
        <taxon>Echria</taxon>
    </lineage>
</organism>
<accession>A0AAJ0B2Y7</accession>
<dbReference type="Pfam" id="PF01738">
    <property type="entry name" value="DLH"/>
    <property type="match status" value="1"/>
</dbReference>
<name>A0AAJ0B2Y7_9PEZI</name>
<dbReference type="AlphaFoldDB" id="A0AAJ0B2Y7"/>
<dbReference type="Gene3D" id="3.40.50.1820">
    <property type="entry name" value="alpha/beta hydrolase"/>
    <property type="match status" value="1"/>
</dbReference>
<dbReference type="InterPro" id="IPR002925">
    <property type="entry name" value="Dienelactn_hydro"/>
</dbReference>
<evidence type="ECO:0000313" key="2">
    <source>
        <dbReference type="EMBL" id="KAK1749418.1"/>
    </source>
</evidence>
<dbReference type="InterPro" id="IPR029058">
    <property type="entry name" value="AB_hydrolase_fold"/>
</dbReference>
<dbReference type="PANTHER" id="PTHR17630:SF44">
    <property type="entry name" value="PROTEIN AIM2"/>
    <property type="match status" value="1"/>
</dbReference>
<dbReference type="Proteomes" id="UP001239445">
    <property type="component" value="Unassembled WGS sequence"/>
</dbReference>
<sequence>MTSKPPAACCSTGYEHSGTTTGTLIQIPDTTISAYLATPPSSGAATGTSPKPKDHAILFIPDILGMHKNNLLLADRFASAGYLTLVVDIYNGDPFPLHKPFADLEPTDDHTRDWAAKGSDGKNPHTIAEIDPIVRSAIAYLRSEHHGITRIGAVGYCVGVKYVVRFLDAGKGKIDVGFGAHPSYVTEQELWDMRGPLSIAAAGERDLIFTNELRHQTEEILRKKGEVWSIALYSGVAHGFAVRGNPEGKEDRWAMDEAFVQAVRFFGTWL</sequence>
<protein>
    <submittedName>
        <fullName evidence="2">Dienelactone hydrolase</fullName>
    </submittedName>
</protein>
<dbReference type="SUPFAM" id="SSF53474">
    <property type="entry name" value="alpha/beta-Hydrolases"/>
    <property type="match status" value="1"/>
</dbReference>
<reference evidence="2" key="1">
    <citation type="submission" date="2023-06" db="EMBL/GenBank/DDBJ databases">
        <title>Genome-scale phylogeny and comparative genomics of the fungal order Sordariales.</title>
        <authorList>
            <consortium name="Lawrence Berkeley National Laboratory"/>
            <person name="Hensen N."/>
            <person name="Bonometti L."/>
            <person name="Westerberg I."/>
            <person name="Brannstrom I.O."/>
            <person name="Guillou S."/>
            <person name="Cros-Aarteil S."/>
            <person name="Calhoun S."/>
            <person name="Haridas S."/>
            <person name="Kuo A."/>
            <person name="Mondo S."/>
            <person name="Pangilinan J."/>
            <person name="Riley R."/>
            <person name="Labutti K."/>
            <person name="Andreopoulos B."/>
            <person name="Lipzen A."/>
            <person name="Chen C."/>
            <person name="Yanf M."/>
            <person name="Daum C."/>
            <person name="Ng V."/>
            <person name="Clum A."/>
            <person name="Steindorff A."/>
            <person name="Ohm R."/>
            <person name="Martin F."/>
            <person name="Silar P."/>
            <person name="Natvig D."/>
            <person name="Lalanne C."/>
            <person name="Gautier V."/>
            <person name="Ament-Velasquez S.L."/>
            <person name="Kruys A."/>
            <person name="Hutchinson M.I."/>
            <person name="Powell A.J."/>
            <person name="Barry K."/>
            <person name="Miller A.N."/>
            <person name="Grigoriev I.V."/>
            <person name="Debuchy R."/>
            <person name="Gladieux P."/>
            <person name="Thoren M.H."/>
            <person name="Johannesson H."/>
        </authorList>
    </citation>
    <scope>NUCLEOTIDE SEQUENCE</scope>
    <source>
        <strain evidence="2">PSN4</strain>
    </source>
</reference>
<keyword evidence="2" id="KW-0378">Hydrolase</keyword>